<evidence type="ECO:0000313" key="3">
    <source>
        <dbReference type="Proteomes" id="UP001323405"/>
    </source>
</evidence>
<dbReference type="GeneID" id="87902583"/>
<accession>A0ABR0GXH5</accession>
<gene>
    <name evidence="2" type="ORF">QC762_0019130</name>
</gene>
<dbReference type="EMBL" id="JAFFHA010000001">
    <property type="protein sequence ID" value="KAK4660448.1"/>
    <property type="molecule type" value="Genomic_DNA"/>
</dbReference>
<evidence type="ECO:0000256" key="1">
    <source>
        <dbReference type="SAM" id="MobiDB-lite"/>
    </source>
</evidence>
<dbReference type="Proteomes" id="UP001323405">
    <property type="component" value="Unassembled WGS sequence"/>
</dbReference>
<proteinExistence type="predicted"/>
<protein>
    <submittedName>
        <fullName evidence="2">Uncharacterized protein</fullName>
    </submittedName>
</protein>
<evidence type="ECO:0000313" key="2">
    <source>
        <dbReference type="EMBL" id="KAK4660448.1"/>
    </source>
</evidence>
<feature type="region of interest" description="Disordered" evidence="1">
    <location>
        <begin position="13"/>
        <end position="32"/>
    </location>
</feature>
<comment type="caution">
    <text evidence="2">The sequence shown here is derived from an EMBL/GenBank/DDBJ whole genome shotgun (WGS) entry which is preliminary data.</text>
</comment>
<dbReference type="RefSeq" id="XP_062749418.1">
    <property type="nucleotide sequence ID" value="XM_062883059.1"/>
</dbReference>
<sequence length="228" mass="24946">MSRLVKAVDAESVRGGPVPGHIPSGSSTRPDRTCAAKTMVRRGDDGGAVFCRLEPASQTTAQGELFCLWEWVDSTLPKAPTQCRWLFISTRPGLSCPDRQRPSVPTSPIARPNSNPTPPFPAPNRSGPVSKPFLIPLGAVSALSQSRIIHIQNRGPNYVQTHLPTHIQRRAILCRPSAPLARSLQPCSRILPPPFEFDCTECITASPSRPDTVVFCFCFLLSAFQQRH</sequence>
<reference evidence="2 3" key="1">
    <citation type="journal article" date="2023" name="bioRxiv">
        <title>High-quality genome assemblies of four members of thePodospora anserinaspecies complex.</title>
        <authorList>
            <person name="Ament-Velasquez S.L."/>
            <person name="Vogan A.A."/>
            <person name="Wallerman O."/>
            <person name="Hartmann F."/>
            <person name="Gautier V."/>
            <person name="Silar P."/>
            <person name="Giraud T."/>
            <person name="Johannesson H."/>
        </authorList>
    </citation>
    <scope>NUCLEOTIDE SEQUENCE [LARGE SCALE GENOMIC DNA]</scope>
    <source>
        <strain evidence="2 3">CBS 415.72m</strain>
    </source>
</reference>
<keyword evidence="3" id="KW-1185">Reference proteome</keyword>
<organism evidence="2 3">
    <name type="scientific">Podospora pseudocomata</name>
    <dbReference type="NCBI Taxonomy" id="2093779"/>
    <lineage>
        <taxon>Eukaryota</taxon>
        <taxon>Fungi</taxon>
        <taxon>Dikarya</taxon>
        <taxon>Ascomycota</taxon>
        <taxon>Pezizomycotina</taxon>
        <taxon>Sordariomycetes</taxon>
        <taxon>Sordariomycetidae</taxon>
        <taxon>Sordariales</taxon>
        <taxon>Podosporaceae</taxon>
        <taxon>Podospora</taxon>
    </lineage>
</organism>
<feature type="region of interest" description="Disordered" evidence="1">
    <location>
        <begin position="96"/>
        <end position="125"/>
    </location>
</feature>
<name>A0ABR0GXH5_9PEZI</name>